<gene>
    <name evidence="2" type="ORF">AMTR_s00016p00260260</name>
</gene>
<feature type="compositionally biased region" description="Low complexity" evidence="1">
    <location>
        <begin position="40"/>
        <end position="57"/>
    </location>
</feature>
<name>W1PH80_AMBTC</name>
<organism evidence="2 3">
    <name type="scientific">Amborella trichopoda</name>
    <dbReference type="NCBI Taxonomy" id="13333"/>
    <lineage>
        <taxon>Eukaryota</taxon>
        <taxon>Viridiplantae</taxon>
        <taxon>Streptophyta</taxon>
        <taxon>Embryophyta</taxon>
        <taxon>Tracheophyta</taxon>
        <taxon>Spermatophyta</taxon>
        <taxon>Magnoliopsida</taxon>
        <taxon>Amborellales</taxon>
        <taxon>Amborellaceae</taxon>
        <taxon>Amborella</taxon>
    </lineage>
</organism>
<feature type="region of interest" description="Disordered" evidence="1">
    <location>
        <begin position="40"/>
        <end position="68"/>
    </location>
</feature>
<reference evidence="3" key="1">
    <citation type="journal article" date="2013" name="Science">
        <title>The Amborella genome and the evolution of flowering plants.</title>
        <authorList>
            <consortium name="Amborella Genome Project"/>
        </authorList>
    </citation>
    <scope>NUCLEOTIDE SEQUENCE [LARGE SCALE GENOMIC DNA]</scope>
</reference>
<dbReference type="EMBL" id="KI393908">
    <property type="protein sequence ID" value="ERN06465.1"/>
    <property type="molecule type" value="Genomic_DNA"/>
</dbReference>
<dbReference type="Proteomes" id="UP000017836">
    <property type="component" value="Unassembled WGS sequence"/>
</dbReference>
<evidence type="ECO:0000313" key="2">
    <source>
        <dbReference type="EMBL" id="ERN06465.1"/>
    </source>
</evidence>
<sequence length="68" mass="6705">MTIAAALLPAKSRLVHGGQWVTGALASHFHTSSSMAMAAAASSAPPTTPYTRPTSTAVGGSGLPKAAK</sequence>
<dbReference type="Gramene" id="ERN06465">
    <property type="protein sequence ID" value="ERN06465"/>
    <property type="gene ID" value="AMTR_s00016p00260260"/>
</dbReference>
<evidence type="ECO:0000313" key="3">
    <source>
        <dbReference type="Proteomes" id="UP000017836"/>
    </source>
</evidence>
<proteinExistence type="predicted"/>
<dbReference type="HOGENOM" id="CLU_2797323_0_0_1"/>
<dbReference type="AlphaFoldDB" id="W1PH80"/>
<evidence type="ECO:0000256" key="1">
    <source>
        <dbReference type="SAM" id="MobiDB-lite"/>
    </source>
</evidence>
<protein>
    <submittedName>
        <fullName evidence="2">Uncharacterized protein</fullName>
    </submittedName>
</protein>
<accession>W1PH80</accession>
<keyword evidence="3" id="KW-1185">Reference proteome</keyword>